<dbReference type="InterPro" id="IPR020849">
    <property type="entry name" value="Small_GTPase_Ras-type"/>
</dbReference>
<dbReference type="CDD" id="cd00876">
    <property type="entry name" value="Ras"/>
    <property type="match status" value="1"/>
</dbReference>
<dbReference type="PRINTS" id="PR00449">
    <property type="entry name" value="RASTRNSFRMNG"/>
</dbReference>
<dbReference type="SMART" id="SM00175">
    <property type="entry name" value="RAB"/>
    <property type="match status" value="1"/>
</dbReference>
<evidence type="ECO:0000256" key="1">
    <source>
        <dbReference type="ARBA" id="ARBA00022741"/>
    </source>
</evidence>
<organism evidence="3">
    <name type="scientific">Vannella robusta</name>
    <dbReference type="NCBI Taxonomy" id="1487602"/>
    <lineage>
        <taxon>Eukaryota</taxon>
        <taxon>Amoebozoa</taxon>
        <taxon>Discosea</taxon>
        <taxon>Flabellinia</taxon>
        <taxon>Vannellidae</taxon>
        <taxon>Vannella</taxon>
    </lineage>
</organism>
<reference evidence="3" key="1">
    <citation type="submission" date="2021-01" db="EMBL/GenBank/DDBJ databases">
        <authorList>
            <person name="Corre E."/>
            <person name="Pelletier E."/>
            <person name="Niang G."/>
            <person name="Scheremetjew M."/>
            <person name="Finn R."/>
            <person name="Kale V."/>
            <person name="Holt S."/>
            <person name="Cochrane G."/>
            <person name="Meng A."/>
            <person name="Brown T."/>
            <person name="Cohen L."/>
        </authorList>
    </citation>
    <scope>NUCLEOTIDE SEQUENCE</scope>
    <source>
        <strain evidence="3">DIVA3 518/3/11/1/6</strain>
    </source>
</reference>
<keyword evidence="1" id="KW-0547">Nucleotide-binding</keyword>
<dbReference type="InterPro" id="IPR027417">
    <property type="entry name" value="P-loop_NTPase"/>
</dbReference>
<dbReference type="Gene3D" id="3.40.50.300">
    <property type="entry name" value="P-loop containing nucleotide triphosphate hydrolases"/>
    <property type="match status" value="1"/>
</dbReference>
<gene>
    <name evidence="3" type="ORF">VSP0166_LOCUS77</name>
</gene>
<dbReference type="AlphaFoldDB" id="A0A7S4M3C1"/>
<dbReference type="SMART" id="SM00173">
    <property type="entry name" value="RAS"/>
    <property type="match status" value="1"/>
</dbReference>
<evidence type="ECO:0008006" key="4">
    <source>
        <dbReference type="Google" id="ProtNLM"/>
    </source>
</evidence>
<evidence type="ECO:0000313" key="3">
    <source>
        <dbReference type="EMBL" id="CAE2198732.1"/>
    </source>
</evidence>
<accession>A0A7S4M3C1</accession>
<dbReference type="GO" id="GO:0003924">
    <property type="term" value="F:GTPase activity"/>
    <property type="evidence" value="ECO:0007669"/>
    <property type="project" value="InterPro"/>
</dbReference>
<sequence>MATSPLLCFITNTTMARERTSLNQTHYDIAVVGGGAVGKSALTIQFVQHFFCDEYDPTIEDQHRKQVVIDNECALLEILDTAGQEELTAMRDQYLRCAEGFLLVFSLCSRPSYEEAVELYQQILRAKDADRVPVVLVGNKADLVDERQITKQEIDDFVASTGKSIKYIETSARTRSNVDECFYETVRSVRAANAPTQAKKTKAKKSLKKIHPGCNLL</sequence>
<dbReference type="GO" id="GO:0016020">
    <property type="term" value="C:membrane"/>
    <property type="evidence" value="ECO:0007669"/>
    <property type="project" value="InterPro"/>
</dbReference>
<dbReference type="InterPro" id="IPR001806">
    <property type="entry name" value="Small_GTPase"/>
</dbReference>
<dbReference type="PANTHER" id="PTHR24070">
    <property type="entry name" value="RAS, DI-RAS, AND RHEB FAMILY MEMBERS OF SMALL GTPASE SUPERFAMILY"/>
    <property type="match status" value="1"/>
</dbReference>
<dbReference type="SMART" id="SM00174">
    <property type="entry name" value="RHO"/>
    <property type="match status" value="1"/>
</dbReference>
<dbReference type="PROSITE" id="PS51420">
    <property type="entry name" value="RHO"/>
    <property type="match status" value="1"/>
</dbReference>
<name>A0A7S4M3C1_9EUKA</name>
<dbReference type="InterPro" id="IPR005225">
    <property type="entry name" value="Small_GTP-bd"/>
</dbReference>
<dbReference type="SUPFAM" id="SSF52540">
    <property type="entry name" value="P-loop containing nucleoside triphosphate hydrolases"/>
    <property type="match status" value="1"/>
</dbReference>
<dbReference type="GO" id="GO:0005525">
    <property type="term" value="F:GTP binding"/>
    <property type="evidence" value="ECO:0007669"/>
    <property type="project" value="UniProtKB-KW"/>
</dbReference>
<proteinExistence type="predicted"/>
<dbReference type="EMBL" id="HBKP01000107">
    <property type="protein sequence ID" value="CAE2198732.1"/>
    <property type="molecule type" value="Transcribed_RNA"/>
</dbReference>
<dbReference type="PROSITE" id="PS51421">
    <property type="entry name" value="RAS"/>
    <property type="match status" value="1"/>
</dbReference>
<dbReference type="FunFam" id="3.40.50.300:FF:001423">
    <property type="entry name" value="Ras family GTPase"/>
    <property type="match status" value="1"/>
</dbReference>
<protein>
    <recommendedName>
        <fullName evidence="4">Small monomeric GTPase</fullName>
    </recommendedName>
</protein>
<dbReference type="GO" id="GO:0007165">
    <property type="term" value="P:signal transduction"/>
    <property type="evidence" value="ECO:0007669"/>
    <property type="project" value="InterPro"/>
</dbReference>
<evidence type="ECO:0000256" key="2">
    <source>
        <dbReference type="ARBA" id="ARBA00023134"/>
    </source>
</evidence>
<dbReference type="Pfam" id="PF00071">
    <property type="entry name" value="Ras"/>
    <property type="match status" value="1"/>
</dbReference>
<keyword evidence="2" id="KW-0342">GTP-binding</keyword>
<dbReference type="PROSITE" id="PS51419">
    <property type="entry name" value="RAB"/>
    <property type="match status" value="1"/>
</dbReference>
<dbReference type="NCBIfam" id="TIGR00231">
    <property type="entry name" value="small_GTP"/>
    <property type="match status" value="1"/>
</dbReference>